<evidence type="ECO:0000313" key="1">
    <source>
        <dbReference type="EMBL" id="PTQ40746.1"/>
    </source>
</evidence>
<dbReference type="Gramene" id="Mp6g18610.1">
    <property type="protein sequence ID" value="Mp6g18610.1.cds"/>
    <property type="gene ID" value="Mp6g18610"/>
</dbReference>
<accession>A0A2R6X3S2</accession>
<name>A0A2R6X3S2_MARPO</name>
<dbReference type="EMBL" id="KZ772710">
    <property type="protein sequence ID" value="PTQ40746.1"/>
    <property type="molecule type" value="Genomic_DNA"/>
</dbReference>
<reference evidence="2" key="1">
    <citation type="journal article" date="2017" name="Cell">
        <title>Insights into land plant evolution garnered from the Marchantia polymorpha genome.</title>
        <authorList>
            <person name="Bowman J.L."/>
            <person name="Kohchi T."/>
            <person name="Yamato K.T."/>
            <person name="Jenkins J."/>
            <person name="Shu S."/>
            <person name="Ishizaki K."/>
            <person name="Yamaoka S."/>
            <person name="Nishihama R."/>
            <person name="Nakamura Y."/>
            <person name="Berger F."/>
            <person name="Adam C."/>
            <person name="Aki S.S."/>
            <person name="Althoff F."/>
            <person name="Araki T."/>
            <person name="Arteaga-Vazquez M.A."/>
            <person name="Balasubrmanian S."/>
            <person name="Barry K."/>
            <person name="Bauer D."/>
            <person name="Boehm C.R."/>
            <person name="Briginshaw L."/>
            <person name="Caballero-Perez J."/>
            <person name="Catarino B."/>
            <person name="Chen F."/>
            <person name="Chiyoda S."/>
            <person name="Chovatia M."/>
            <person name="Davies K.M."/>
            <person name="Delmans M."/>
            <person name="Demura T."/>
            <person name="Dierschke T."/>
            <person name="Dolan L."/>
            <person name="Dorantes-Acosta A.E."/>
            <person name="Eklund D.M."/>
            <person name="Florent S.N."/>
            <person name="Flores-Sandoval E."/>
            <person name="Fujiyama A."/>
            <person name="Fukuzawa H."/>
            <person name="Galik B."/>
            <person name="Grimanelli D."/>
            <person name="Grimwood J."/>
            <person name="Grossniklaus U."/>
            <person name="Hamada T."/>
            <person name="Haseloff J."/>
            <person name="Hetherington A.J."/>
            <person name="Higo A."/>
            <person name="Hirakawa Y."/>
            <person name="Hundley H.N."/>
            <person name="Ikeda Y."/>
            <person name="Inoue K."/>
            <person name="Inoue S.I."/>
            <person name="Ishida S."/>
            <person name="Jia Q."/>
            <person name="Kakita M."/>
            <person name="Kanazawa T."/>
            <person name="Kawai Y."/>
            <person name="Kawashima T."/>
            <person name="Kennedy M."/>
            <person name="Kinose K."/>
            <person name="Kinoshita T."/>
            <person name="Kohara Y."/>
            <person name="Koide E."/>
            <person name="Komatsu K."/>
            <person name="Kopischke S."/>
            <person name="Kubo M."/>
            <person name="Kyozuka J."/>
            <person name="Lagercrantz U."/>
            <person name="Lin S.S."/>
            <person name="Lindquist E."/>
            <person name="Lipzen A.M."/>
            <person name="Lu C.W."/>
            <person name="De Luna E."/>
            <person name="Martienssen R.A."/>
            <person name="Minamino N."/>
            <person name="Mizutani M."/>
            <person name="Mizutani M."/>
            <person name="Mochizuki N."/>
            <person name="Monte I."/>
            <person name="Mosher R."/>
            <person name="Nagasaki H."/>
            <person name="Nakagami H."/>
            <person name="Naramoto S."/>
            <person name="Nishitani K."/>
            <person name="Ohtani M."/>
            <person name="Okamoto T."/>
            <person name="Okumura M."/>
            <person name="Phillips J."/>
            <person name="Pollak B."/>
            <person name="Reinders A."/>
            <person name="Rovekamp M."/>
            <person name="Sano R."/>
            <person name="Sawa S."/>
            <person name="Schmid M.W."/>
            <person name="Shirakawa M."/>
            <person name="Solano R."/>
            <person name="Spunde A."/>
            <person name="Suetsugu N."/>
            <person name="Sugano S."/>
            <person name="Sugiyama A."/>
            <person name="Sun R."/>
            <person name="Suzuki Y."/>
            <person name="Takenaka M."/>
            <person name="Takezawa D."/>
            <person name="Tomogane H."/>
            <person name="Tsuzuki M."/>
            <person name="Ueda T."/>
            <person name="Umeda M."/>
            <person name="Ward J.M."/>
            <person name="Watanabe Y."/>
            <person name="Yazaki K."/>
            <person name="Yokoyama R."/>
            <person name="Yoshitake Y."/>
            <person name="Yotsui I."/>
            <person name="Zachgo S."/>
            <person name="Schmutz J."/>
        </authorList>
    </citation>
    <scope>NUCLEOTIDE SEQUENCE [LARGE SCALE GENOMIC DNA]</scope>
    <source>
        <strain evidence="2">Tak-1</strain>
    </source>
</reference>
<organism evidence="1 2">
    <name type="scientific">Marchantia polymorpha</name>
    <name type="common">Common liverwort</name>
    <name type="synonym">Marchantia aquatica</name>
    <dbReference type="NCBI Taxonomy" id="3197"/>
    <lineage>
        <taxon>Eukaryota</taxon>
        <taxon>Viridiplantae</taxon>
        <taxon>Streptophyta</taxon>
        <taxon>Embryophyta</taxon>
        <taxon>Marchantiophyta</taxon>
        <taxon>Marchantiopsida</taxon>
        <taxon>Marchantiidae</taxon>
        <taxon>Marchantiales</taxon>
        <taxon>Marchantiaceae</taxon>
        <taxon>Marchantia</taxon>
    </lineage>
</organism>
<proteinExistence type="predicted"/>
<keyword evidence="2" id="KW-1185">Reference proteome</keyword>
<evidence type="ECO:0000313" key="2">
    <source>
        <dbReference type="Proteomes" id="UP000244005"/>
    </source>
</evidence>
<dbReference type="AlphaFoldDB" id="A0A2R6X3S2"/>
<protein>
    <submittedName>
        <fullName evidence="1">Uncharacterized protein</fullName>
    </submittedName>
</protein>
<sequence length="85" mass="9432">MLCKPKSLAWLADVQAMNETAGRCTHREATWLAANIAEGKTTIFHILLGAQKRPEFERRSDKCTSVSPFLSDRLSLRFGALHGSS</sequence>
<dbReference type="Proteomes" id="UP000244005">
    <property type="component" value="Unassembled WGS sequence"/>
</dbReference>
<gene>
    <name evidence="1" type="ORF">MARPO_0038s0071</name>
</gene>